<evidence type="ECO:0000313" key="1">
    <source>
        <dbReference type="EMBL" id="ELU35546.1"/>
    </source>
</evidence>
<keyword evidence="2" id="KW-1185">Reference proteome</keyword>
<accession>L8WBJ3</accession>
<proteinExistence type="predicted"/>
<dbReference type="EMBL" id="AFRT01006173">
    <property type="protein sequence ID" value="ELU35546.1"/>
    <property type="molecule type" value="Genomic_DNA"/>
</dbReference>
<reference evidence="1 2" key="1">
    <citation type="journal article" date="2013" name="Nat. Commun.">
        <title>The evolution and pathogenic mechanisms of the rice sheath blight pathogen.</title>
        <authorList>
            <person name="Zheng A."/>
            <person name="Lin R."/>
            <person name="Xu L."/>
            <person name="Qin P."/>
            <person name="Tang C."/>
            <person name="Ai P."/>
            <person name="Zhang D."/>
            <person name="Liu Y."/>
            <person name="Sun Z."/>
            <person name="Feng H."/>
            <person name="Wang Y."/>
            <person name="Chen Y."/>
            <person name="Liang X."/>
            <person name="Fu R."/>
            <person name="Li Q."/>
            <person name="Zhang J."/>
            <person name="Yu X."/>
            <person name="Xie Z."/>
            <person name="Ding L."/>
            <person name="Guan P."/>
            <person name="Tang J."/>
            <person name="Liang Y."/>
            <person name="Wang S."/>
            <person name="Deng Q."/>
            <person name="Li S."/>
            <person name="Zhu J."/>
            <person name="Wang L."/>
            <person name="Liu H."/>
            <person name="Li P."/>
        </authorList>
    </citation>
    <scope>NUCLEOTIDE SEQUENCE [LARGE SCALE GENOMIC DNA]</scope>
    <source>
        <strain evidence="2">AG-1 IA</strain>
    </source>
</reference>
<comment type="caution">
    <text evidence="1">The sequence shown here is derived from an EMBL/GenBank/DDBJ whole genome shotgun (WGS) entry which is preliminary data.</text>
</comment>
<sequence>MLRNYPVNIDIPDCSPLPYCPTISPTSRPARSETLHHHRLLTLRPRVRNMERRQCLVWDRGTGRSGDPGTCMVASFDWVRMRKNRSWDVLIPARSS</sequence>
<dbReference type="Proteomes" id="UP000011668">
    <property type="component" value="Unassembled WGS sequence"/>
</dbReference>
<protein>
    <submittedName>
        <fullName evidence="1">Uncharacterized protein</fullName>
    </submittedName>
</protein>
<organism evidence="1 2">
    <name type="scientific">Thanatephorus cucumeris (strain AG1-IA)</name>
    <name type="common">Rice sheath blight fungus</name>
    <name type="synonym">Rhizoctonia solani</name>
    <dbReference type="NCBI Taxonomy" id="983506"/>
    <lineage>
        <taxon>Eukaryota</taxon>
        <taxon>Fungi</taxon>
        <taxon>Dikarya</taxon>
        <taxon>Basidiomycota</taxon>
        <taxon>Agaricomycotina</taxon>
        <taxon>Agaricomycetes</taxon>
        <taxon>Cantharellales</taxon>
        <taxon>Ceratobasidiaceae</taxon>
        <taxon>Rhizoctonia</taxon>
        <taxon>Rhizoctonia solani AG-1</taxon>
    </lineage>
</organism>
<dbReference type="HOGENOM" id="CLU_2361175_0_0_1"/>
<evidence type="ECO:0000313" key="2">
    <source>
        <dbReference type="Proteomes" id="UP000011668"/>
    </source>
</evidence>
<name>L8WBJ3_THACA</name>
<dbReference type="AlphaFoldDB" id="L8WBJ3"/>
<gene>
    <name evidence="1" type="ORF">AG1IA_10424</name>
</gene>